<evidence type="ECO:0000313" key="1">
    <source>
        <dbReference type="EMBL" id="MCI19534.1"/>
    </source>
</evidence>
<evidence type="ECO:0000313" key="2">
    <source>
        <dbReference type="Proteomes" id="UP000265520"/>
    </source>
</evidence>
<protein>
    <submittedName>
        <fullName evidence="1">Uncharacterized protein</fullName>
    </submittedName>
</protein>
<sequence>RVEFLLGGGDCDGYEMEVMRGCGGCDGSKMEWWWLRWI</sequence>
<feature type="non-terminal residue" evidence="1">
    <location>
        <position position="1"/>
    </location>
</feature>
<dbReference type="Proteomes" id="UP000265520">
    <property type="component" value="Unassembled WGS sequence"/>
</dbReference>
<reference evidence="1 2" key="1">
    <citation type="journal article" date="2018" name="Front. Plant Sci.">
        <title>Red Clover (Trifolium pratense) and Zigzag Clover (T. medium) - A Picture of Genomic Similarities and Differences.</title>
        <authorList>
            <person name="Dluhosova J."/>
            <person name="Istvanek J."/>
            <person name="Nedelnik J."/>
            <person name="Repkova J."/>
        </authorList>
    </citation>
    <scope>NUCLEOTIDE SEQUENCE [LARGE SCALE GENOMIC DNA]</scope>
    <source>
        <strain evidence="2">cv. 10/8</strain>
        <tissue evidence="1">Leaf</tissue>
    </source>
</reference>
<dbReference type="AlphaFoldDB" id="A0A392Q5X5"/>
<name>A0A392Q5X5_9FABA</name>
<accession>A0A392Q5X5</accession>
<dbReference type="EMBL" id="LXQA010115226">
    <property type="protein sequence ID" value="MCI19534.1"/>
    <property type="molecule type" value="Genomic_DNA"/>
</dbReference>
<proteinExistence type="predicted"/>
<organism evidence="1 2">
    <name type="scientific">Trifolium medium</name>
    <dbReference type="NCBI Taxonomy" id="97028"/>
    <lineage>
        <taxon>Eukaryota</taxon>
        <taxon>Viridiplantae</taxon>
        <taxon>Streptophyta</taxon>
        <taxon>Embryophyta</taxon>
        <taxon>Tracheophyta</taxon>
        <taxon>Spermatophyta</taxon>
        <taxon>Magnoliopsida</taxon>
        <taxon>eudicotyledons</taxon>
        <taxon>Gunneridae</taxon>
        <taxon>Pentapetalae</taxon>
        <taxon>rosids</taxon>
        <taxon>fabids</taxon>
        <taxon>Fabales</taxon>
        <taxon>Fabaceae</taxon>
        <taxon>Papilionoideae</taxon>
        <taxon>50 kb inversion clade</taxon>
        <taxon>NPAAA clade</taxon>
        <taxon>Hologalegina</taxon>
        <taxon>IRL clade</taxon>
        <taxon>Trifolieae</taxon>
        <taxon>Trifolium</taxon>
    </lineage>
</organism>
<comment type="caution">
    <text evidence="1">The sequence shown here is derived from an EMBL/GenBank/DDBJ whole genome shotgun (WGS) entry which is preliminary data.</text>
</comment>
<keyword evidence="2" id="KW-1185">Reference proteome</keyword>